<evidence type="ECO:0000256" key="5">
    <source>
        <dbReference type="ARBA" id="ARBA00023136"/>
    </source>
</evidence>
<proteinExistence type="inferred from homology"/>
<dbReference type="InterPro" id="IPR009311">
    <property type="entry name" value="IFI6/IFI27-like"/>
</dbReference>
<evidence type="ECO:0000256" key="7">
    <source>
        <dbReference type="SAM" id="Phobius"/>
    </source>
</evidence>
<dbReference type="EMBL" id="JAPEUV010000091">
    <property type="protein sequence ID" value="KAJ4333610.1"/>
    <property type="molecule type" value="Genomic_DNA"/>
</dbReference>
<feature type="compositionally biased region" description="Basic and acidic residues" evidence="6">
    <location>
        <begin position="54"/>
        <end position="75"/>
    </location>
</feature>
<feature type="transmembrane region" description="Helical" evidence="7">
    <location>
        <begin position="198"/>
        <end position="231"/>
    </location>
</feature>
<sequence length="234" mass="23995">MGSSISKYLDNPASAGLTAESIERFYDVLDRKRKERGNEGSPGENPVEGTDGSGKNEDERKEERKEDPDDDDSKVTELDLASKIVDSAGLGPSDIIAAKMNLDAAFQAIQIRDKDAFHSVITSLTKLGLQLNQIAKVAVAWVKEHPCLTAAIVVSCIMFACTPVIIGAAGFGAGGIVAGSMAAGIQGGLGNVVADSAFAVLTSAGMGGAGLAAVMGVSACIPAAVAAWAALWTQ</sequence>
<dbReference type="InterPro" id="IPR038213">
    <property type="entry name" value="IFI6/IFI27-like_sf"/>
</dbReference>
<comment type="caution">
    <text evidence="8">The sequence shown here is derived from an EMBL/GenBank/DDBJ whole genome shotgun (WGS) entry which is preliminary data.</text>
</comment>
<dbReference type="PANTHER" id="PTHR16932:SF18">
    <property type="entry name" value="INTERFERON, ALPHA-INDUCIBLE PROTEIN 27-LIKE 2"/>
    <property type="match status" value="1"/>
</dbReference>
<keyword evidence="5 7" id="KW-0472">Membrane</keyword>
<evidence type="ECO:0000256" key="4">
    <source>
        <dbReference type="ARBA" id="ARBA00022989"/>
    </source>
</evidence>
<keyword evidence="9" id="KW-1185">Reference proteome</keyword>
<dbReference type="Gene3D" id="6.10.110.10">
    <property type="match status" value="1"/>
</dbReference>
<keyword evidence="4 7" id="KW-1133">Transmembrane helix</keyword>
<evidence type="ECO:0000256" key="2">
    <source>
        <dbReference type="ARBA" id="ARBA00007262"/>
    </source>
</evidence>
<evidence type="ECO:0000256" key="3">
    <source>
        <dbReference type="ARBA" id="ARBA00022692"/>
    </source>
</evidence>
<dbReference type="OrthoDB" id="440424at2759"/>
<keyword evidence="3 7" id="KW-0812">Transmembrane</keyword>
<evidence type="ECO:0000313" key="9">
    <source>
        <dbReference type="Proteomes" id="UP001140562"/>
    </source>
</evidence>
<protein>
    <submittedName>
        <fullName evidence="8">Uncharacterized protein</fullName>
    </submittedName>
</protein>
<dbReference type="AlphaFoldDB" id="A0A9W9BXY0"/>
<gene>
    <name evidence="8" type="ORF">N0V87_007460</name>
</gene>
<dbReference type="PANTHER" id="PTHR16932">
    <property type="entry name" value="INTERFERON ALPHA-INDUCIBLE PROTEIN 27"/>
    <property type="match status" value="1"/>
</dbReference>
<evidence type="ECO:0000256" key="1">
    <source>
        <dbReference type="ARBA" id="ARBA00004141"/>
    </source>
</evidence>
<accession>A0A9W9BXY0</accession>
<dbReference type="Proteomes" id="UP001140562">
    <property type="component" value="Unassembled WGS sequence"/>
</dbReference>
<feature type="transmembrane region" description="Helical" evidence="7">
    <location>
        <begin position="150"/>
        <end position="178"/>
    </location>
</feature>
<dbReference type="GO" id="GO:0016020">
    <property type="term" value="C:membrane"/>
    <property type="evidence" value="ECO:0007669"/>
    <property type="project" value="UniProtKB-SubCell"/>
</dbReference>
<reference evidence="8" key="1">
    <citation type="submission" date="2022-10" db="EMBL/GenBank/DDBJ databases">
        <title>Tapping the CABI collections for fungal endophytes: first genome assemblies for Collariella, Neodidymelliopsis, Ascochyta clinopodiicola, Didymella pomorum, Didymosphaeria variabile, Neocosmospora piperis and Neocucurbitaria cava.</title>
        <authorList>
            <person name="Hill R."/>
        </authorList>
    </citation>
    <scope>NUCLEOTIDE SEQUENCE</scope>
    <source>
        <strain evidence="8">IMI 360193</strain>
    </source>
</reference>
<feature type="region of interest" description="Disordered" evidence="6">
    <location>
        <begin position="33"/>
        <end position="75"/>
    </location>
</feature>
<name>A0A9W9BXY0_9PLEO</name>
<comment type="similarity">
    <text evidence="2">Belongs to the IFI6/IFI27 family.</text>
</comment>
<comment type="subcellular location">
    <subcellularLocation>
        <location evidence="1">Membrane</location>
        <topology evidence="1">Multi-pass membrane protein</topology>
    </subcellularLocation>
</comment>
<organism evidence="8 9">
    <name type="scientific">Didymella glomerata</name>
    <dbReference type="NCBI Taxonomy" id="749621"/>
    <lineage>
        <taxon>Eukaryota</taxon>
        <taxon>Fungi</taxon>
        <taxon>Dikarya</taxon>
        <taxon>Ascomycota</taxon>
        <taxon>Pezizomycotina</taxon>
        <taxon>Dothideomycetes</taxon>
        <taxon>Pleosporomycetidae</taxon>
        <taxon>Pleosporales</taxon>
        <taxon>Pleosporineae</taxon>
        <taxon>Didymellaceae</taxon>
        <taxon>Didymella</taxon>
    </lineage>
</organism>
<evidence type="ECO:0000313" key="8">
    <source>
        <dbReference type="EMBL" id="KAJ4333610.1"/>
    </source>
</evidence>
<evidence type="ECO:0000256" key="6">
    <source>
        <dbReference type="SAM" id="MobiDB-lite"/>
    </source>
</evidence>